<dbReference type="Proteomes" id="UP000008311">
    <property type="component" value="Unassembled WGS sequence"/>
</dbReference>
<name>B9TKX5_RICCO</name>
<organism evidence="2 3">
    <name type="scientific">Ricinus communis</name>
    <name type="common">Castor bean</name>
    <dbReference type="NCBI Taxonomy" id="3988"/>
    <lineage>
        <taxon>Eukaryota</taxon>
        <taxon>Viridiplantae</taxon>
        <taxon>Streptophyta</taxon>
        <taxon>Embryophyta</taxon>
        <taxon>Tracheophyta</taxon>
        <taxon>Spermatophyta</taxon>
        <taxon>Magnoliopsida</taxon>
        <taxon>eudicotyledons</taxon>
        <taxon>Gunneridae</taxon>
        <taxon>Pentapetalae</taxon>
        <taxon>rosids</taxon>
        <taxon>fabids</taxon>
        <taxon>Malpighiales</taxon>
        <taxon>Euphorbiaceae</taxon>
        <taxon>Acalyphoideae</taxon>
        <taxon>Acalypheae</taxon>
        <taxon>Ricinus</taxon>
    </lineage>
</organism>
<evidence type="ECO:0000313" key="2">
    <source>
        <dbReference type="EMBL" id="EEF23491.1"/>
    </source>
</evidence>
<dbReference type="InParanoid" id="B9TKX5"/>
<keyword evidence="3" id="KW-1185">Reference proteome</keyword>
<reference evidence="3" key="1">
    <citation type="journal article" date="2010" name="Nat. Biotechnol.">
        <title>Draft genome sequence of the oilseed species Ricinus communis.</title>
        <authorList>
            <person name="Chan A.P."/>
            <person name="Crabtree J."/>
            <person name="Zhao Q."/>
            <person name="Lorenzi H."/>
            <person name="Orvis J."/>
            <person name="Puiu D."/>
            <person name="Melake-Berhan A."/>
            <person name="Jones K.M."/>
            <person name="Redman J."/>
            <person name="Chen G."/>
            <person name="Cahoon E.B."/>
            <person name="Gedil M."/>
            <person name="Stanke M."/>
            <person name="Haas B.J."/>
            <person name="Wortman J.R."/>
            <person name="Fraser-Liggett C.M."/>
            <person name="Ravel J."/>
            <person name="Rabinowicz P.D."/>
        </authorList>
    </citation>
    <scope>NUCLEOTIDE SEQUENCE [LARGE SCALE GENOMIC DNA]</scope>
    <source>
        <strain evidence="3">cv. Hale</strain>
    </source>
</reference>
<proteinExistence type="predicted"/>
<dbReference type="AlphaFoldDB" id="B9TKX5"/>
<feature type="region of interest" description="Disordered" evidence="1">
    <location>
        <begin position="33"/>
        <end position="68"/>
    </location>
</feature>
<evidence type="ECO:0000256" key="1">
    <source>
        <dbReference type="SAM" id="MobiDB-lite"/>
    </source>
</evidence>
<feature type="compositionally biased region" description="Basic and acidic residues" evidence="1">
    <location>
        <begin position="58"/>
        <end position="68"/>
    </location>
</feature>
<protein>
    <submittedName>
        <fullName evidence="2">Uncharacterized protein</fullName>
    </submittedName>
</protein>
<gene>
    <name evidence="2" type="ORF">RCOM_2064490</name>
</gene>
<sequence length="68" mass="7822">MARRNTRYKCLQSRCGVTCTAPVRAALLQAHTNRGAHDERRRHKQQQHCATQPYSSLDRGRGCVRDSR</sequence>
<evidence type="ECO:0000313" key="3">
    <source>
        <dbReference type="Proteomes" id="UP000008311"/>
    </source>
</evidence>
<dbReference type="EMBL" id="EQ985837">
    <property type="protein sequence ID" value="EEF23491.1"/>
    <property type="molecule type" value="Genomic_DNA"/>
</dbReference>
<accession>B9TKX5</accession>